<keyword evidence="2" id="KW-1185">Reference proteome</keyword>
<protein>
    <recommendedName>
        <fullName evidence="3">Class I SAM-dependent methyltransferase</fullName>
    </recommendedName>
</protein>
<evidence type="ECO:0000313" key="2">
    <source>
        <dbReference type="Proteomes" id="UP001144280"/>
    </source>
</evidence>
<dbReference type="SUPFAM" id="SSF53335">
    <property type="entry name" value="S-adenosyl-L-methionine-dependent methyltransferases"/>
    <property type="match status" value="1"/>
</dbReference>
<accession>A0ABQ5QW43</accession>
<organism evidence="1 2">
    <name type="scientific">Phytohabitans aurantiacus</name>
    <dbReference type="NCBI Taxonomy" id="3016789"/>
    <lineage>
        <taxon>Bacteria</taxon>
        <taxon>Bacillati</taxon>
        <taxon>Actinomycetota</taxon>
        <taxon>Actinomycetes</taxon>
        <taxon>Micromonosporales</taxon>
        <taxon>Micromonosporaceae</taxon>
    </lineage>
</organism>
<gene>
    <name evidence="1" type="ORF">Pa4123_37520</name>
</gene>
<dbReference type="Gene3D" id="3.40.50.150">
    <property type="entry name" value="Vaccinia Virus protein VP39"/>
    <property type="match status" value="1"/>
</dbReference>
<name>A0ABQ5QW43_9ACTN</name>
<comment type="caution">
    <text evidence="1">The sequence shown here is derived from an EMBL/GenBank/DDBJ whole genome shotgun (WGS) entry which is preliminary data.</text>
</comment>
<evidence type="ECO:0008006" key="3">
    <source>
        <dbReference type="Google" id="ProtNLM"/>
    </source>
</evidence>
<dbReference type="Proteomes" id="UP001144280">
    <property type="component" value="Unassembled WGS sequence"/>
</dbReference>
<dbReference type="EMBL" id="BSDI01000017">
    <property type="protein sequence ID" value="GLH98477.1"/>
    <property type="molecule type" value="Genomic_DNA"/>
</dbReference>
<dbReference type="InterPro" id="IPR029063">
    <property type="entry name" value="SAM-dependent_MTases_sf"/>
</dbReference>
<reference evidence="1" key="1">
    <citation type="submission" date="2022-12" db="EMBL/GenBank/DDBJ databases">
        <title>New Phytohabitans aurantiacus sp. RD004123 nov., an actinomycete isolated from soil.</title>
        <authorList>
            <person name="Triningsih D.W."/>
            <person name="Harunari E."/>
            <person name="Igarashi Y."/>
        </authorList>
    </citation>
    <scope>NUCLEOTIDE SEQUENCE</scope>
    <source>
        <strain evidence="1">RD004123</strain>
    </source>
</reference>
<dbReference type="Pfam" id="PF13578">
    <property type="entry name" value="Methyltransf_24"/>
    <property type="match status" value="1"/>
</dbReference>
<sequence length="225" mass="25147">MPPASEEYFRALGDRKDMLALLALAPLSPSYLPWSASAMRPSAIVALLNDIVVYRRRRVVELGGGISTFYIGRLLQQRGGHLWTVEHDADWAKLLCDELANEGLDAVVTVVVAVLAPIASEWPGEDAVWYERDTITKAIDGEPVDLLVVDGPPAYRPEWRHRRYPAVPFFAPMLADDYTVVLDDINRSGEEEILARWEGQLGITFERRLLDGTIGVGRSRKSFDV</sequence>
<evidence type="ECO:0000313" key="1">
    <source>
        <dbReference type="EMBL" id="GLH98477.1"/>
    </source>
</evidence>
<dbReference type="RefSeq" id="WP_281897402.1">
    <property type="nucleotide sequence ID" value="NZ_BSDI01000017.1"/>
</dbReference>
<proteinExistence type="predicted"/>